<dbReference type="RefSeq" id="WP_382423689.1">
    <property type="nucleotide sequence ID" value="NZ_JBHSCW010000011.1"/>
</dbReference>
<dbReference type="SUPFAM" id="SSF75169">
    <property type="entry name" value="DsrEFH-like"/>
    <property type="match status" value="1"/>
</dbReference>
<comment type="caution">
    <text evidence="1">The sequence shown here is derived from an EMBL/GenBank/DDBJ whole genome shotgun (WGS) entry which is preliminary data.</text>
</comment>
<gene>
    <name evidence="1" type="ORF">ACFOW6_17335</name>
</gene>
<name>A0ABV8UQ25_9PROT</name>
<dbReference type="Pfam" id="PF02635">
    <property type="entry name" value="DsrE"/>
    <property type="match status" value="1"/>
</dbReference>
<dbReference type="Gene3D" id="3.40.1260.10">
    <property type="entry name" value="DsrEFH-like"/>
    <property type="match status" value="1"/>
</dbReference>
<protein>
    <submittedName>
        <fullName evidence="1">DsrE family protein</fullName>
    </submittedName>
</protein>
<keyword evidence="2" id="KW-1185">Reference proteome</keyword>
<dbReference type="Proteomes" id="UP001595799">
    <property type="component" value="Unassembled WGS sequence"/>
</dbReference>
<accession>A0ABV8UQ25</accession>
<dbReference type="EMBL" id="JBHSCW010000011">
    <property type="protein sequence ID" value="MFC4353315.1"/>
    <property type="molecule type" value="Genomic_DNA"/>
</dbReference>
<organism evidence="1 2">
    <name type="scientific">Fodinicurvata halophila</name>
    <dbReference type="NCBI Taxonomy" id="1419723"/>
    <lineage>
        <taxon>Bacteria</taxon>
        <taxon>Pseudomonadati</taxon>
        <taxon>Pseudomonadota</taxon>
        <taxon>Alphaproteobacteria</taxon>
        <taxon>Rhodospirillales</taxon>
        <taxon>Rhodovibrionaceae</taxon>
        <taxon>Fodinicurvata</taxon>
    </lineage>
</organism>
<dbReference type="InterPro" id="IPR003787">
    <property type="entry name" value="Sulphur_relay_DsrE/F-like"/>
</dbReference>
<reference evidence="2" key="1">
    <citation type="journal article" date="2019" name="Int. J. Syst. Evol. Microbiol.">
        <title>The Global Catalogue of Microorganisms (GCM) 10K type strain sequencing project: providing services to taxonomists for standard genome sequencing and annotation.</title>
        <authorList>
            <consortium name="The Broad Institute Genomics Platform"/>
            <consortium name="The Broad Institute Genome Sequencing Center for Infectious Disease"/>
            <person name="Wu L."/>
            <person name="Ma J."/>
        </authorList>
    </citation>
    <scope>NUCLEOTIDE SEQUENCE [LARGE SCALE GENOMIC DNA]</scope>
    <source>
        <strain evidence="2">CECT 8472</strain>
    </source>
</reference>
<dbReference type="InterPro" id="IPR027396">
    <property type="entry name" value="DsrEFH-like"/>
</dbReference>
<evidence type="ECO:0000313" key="2">
    <source>
        <dbReference type="Proteomes" id="UP001595799"/>
    </source>
</evidence>
<evidence type="ECO:0000313" key="1">
    <source>
        <dbReference type="EMBL" id="MFC4353315.1"/>
    </source>
</evidence>
<proteinExistence type="predicted"/>
<sequence>MAQTEELVVTMTHGPEDERASIGFTVANGGMTSGLTVSIFLTGNAVDIVRRGAIDLTQAHPMEPLKSLVDDFLQRGGTLWACTPCVKARGYTQDDLIDGIEVTGASAMHERIKAGAATLSF</sequence>